<feature type="domain" description="Integrase catalytic" evidence="2">
    <location>
        <begin position="1"/>
        <end position="155"/>
    </location>
</feature>
<dbReference type="InterPro" id="IPR054465">
    <property type="entry name" value="Integrase_p58-like_C"/>
</dbReference>
<dbReference type="InterPro" id="IPR058912">
    <property type="entry name" value="HTH_animal"/>
</dbReference>
<evidence type="ECO:0000256" key="1">
    <source>
        <dbReference type="SAM" id="MobiDB-lite"/>
    </source>
</evidence>
<dbReference type="FunFam" id="3.30.420.10:FF:000032">
    <property type="entry name" value="Retrovirus-related Pol polyprotein from transposon 297-like Protein"/>
    <property type="match status" value="1"/>
</dbReference>
<evidence type="ECO:0000313" key="3">
    <source>
        <dbReference type="EMBL" id="PFX14441.1"/>
    </source>
</evidence>
<dbReference type="AlphaFoldDB" id="A0A2B4R9X6"/>
<dbReference type="STRING" id="50429.A0A2B4R9X6"/>
<feature type="compositionally biased region" description="Polar residues" evidence="1">
    <location>
        <begin position="329"/>
        <end position="347"/>
    </location>
</feature>
<evidence type="ECO:0000313" key="4">
    <source>
        <dbReference type="Proteomes" id="UP000225706"/>
    </source>
</evidence>
<dbReference type="Proteomes" id="UP000225706">
    <property type="component" value="Unassembled WGS sequence"/>
</dbReference>
<gene>
    <name evidence="3" type="primary">POL</name>
    <name evidence="3" type="ORF">AWC38_SpisGene21401</name>
</gene>
<dbReference type="PANTHER" id="PTHR37984">
    <property type="entry name" value="PROTEIN CBG26694"/>
    <property type="match status" value="1"/>
</dbReference>
<evidence type="ECO:0000259" key="2">
    <source>
        <dbReference type="PROSITE" id="PS50994"/>
    </source>
</evidence>
<comment type="caution">
    <text evidence="3">The sequence shown here is derived from an EMBL/GenBank/DDBJ whole genome shotgun (WGS) entry which is preliminary data.</text>
</comment>
<dbReference type="Pfam" id="PF26215">
    <property type="entry name" value="HTH_animal"/>
    <property type="match status" value="1"/>
</dbReference>
<dbReference type="PANTHER" id="PTHR37984:SF15">
    <property type="entry name" value="INTEGRASE CATALYTIC DOMAIN-CONTAINING PROTEIN"/>
    <property type="match status" value="1"/>
</dbReference>
<dbReference type="GO" id="GO:0015074">
    <property type="term" value="P:DNA integration"/>
    <property type="evidence" value="ECO:0007669"/>
    <property type="project" value="InterPro"/>
</dbReference>
<dbReference type="CDD" id="cd10442">
    <property type="entry name" value="GIY-YIG_PLEs"/>
    <property type="match status" value="1"/>
</dbReference>
<dbReference type="EMBL" id="LSMT01000780">
    <property type="protein sequence ID" value="PFX14441.1"/>
    <property type="molecule type" value="Genomic_DNA"/>
</dbReference>
<dbReference type="Pfam" id="PF00665">
    <property type="entry name" value="rve"/>
    <property type="match status" value="1"/>
</dbReference>
<dbReference type="InterPro" id="IPR036397">
    <property type="entry name" value="RNaseH_sf"/>
</dbReference>
<dbReference type="Gene3D" id="3.30.420.10">
    <property type="entry name" value="Ribonuclease H-like superfamily/Ribonuclease H"/>
    <property type="match status" value="1"/>
</dbReference>
<keyword evidence="4" id="KW-1185">Reference proteome</keyword>
<dbReference type="InterPro" id="IPR012337">
    <property type="entry name" value="RNaseH-like_sf"/>
</dbReference>
<accession>A0A2B4R9X6</accession>
<dbReference type="Pfam" id="PF22938">
    <property type="entry name" value="Integrase_p58_C"/>
    <property type="match status" value="1"/>
</dbReference>
<dbReference type="InterPro" id="IPR050951">
    <property type="entry name" value="Retrovirus_Pol_polyprotein"/>
</dbReference>
<dbReference type="OrthoDB" id="5985917at2759"/>
<reference evidence="4" key="1">
    <citation type="journal article" date="2017" name="bioRxiv">
        <title>Comparative analysis of the genomes of Stylophora pistillata and Acropora digitifera provides evidence for extensive differences between species of corals.</title>
        <authorList>
            <person name="Voolstra C.R."/>
            <person name="Li Y."/>
            <person name="Liew Y.J."/>
            <person name="Baumgarten S."/>
            <person name="Zoccola D."/>
            <person name="Flot J.-F."/>
            <person name="Tambutte S."/>
            <person name="Allemand D."/>
            <person name="Aranda M."/>
        </authorList>
    </citation>
    <scope>NUCLEOTIDE SEQUENCE [LARGE SCALE GENOMIC DNA]</scope>
</reference>
<dbReference type="InterPro" id="IPR001584">
    <property type="entry name" value="Integrase_cat-core"/>
</dbReference>
<organism evidence="3 4">
    <name type="scientific">Stylophora pistillata</name>
    <name type="common">Smooth cauliflower coral</name>
    <dbReference type="NCBI Taxonomy" id="50429"/>
    <lineage>
        <taxon>Eukaryota</taxon>
        <taxon>Metazoa</taxon>
        <taxon>Cnidaria</taxon>
        <taxon>Anthozoa</taxon>
        <taxon>Hexacorallia</taxon>
        <taxon>Scleractinia</taxon>
        <taxon>Astrocoeniina</taxon>
        <taxon>Pocilloporidae</taxon>
        <taxon>Stylophora</taxon>
    </lineage>
</organism>
<feature type="region of interest" description="Disordered" evidence="1">
    <location>
        <begin position="329"/>
        <end position="376"/>
    </location>
</feature>
<dbReference type="PROSITE" id="PS50994">
    <property type="entry name" value="INTEGRASE"/>
    <property type="match status" value="1"/>
</dbReference>
<protein>
    <submittedName>
        <fullName evidence="3">Retrovirus-related Pol polyprotein</fullName>
    </submittedName>
</protein>
<dbReference type="GO" id="GO:0003676">
    <property type="term" value="F:nucleic acid binding"/>
    <property type="evidence" value="ECO:0007669"/>
    <property type="project" value="InterPro"/>
</dbReference>
<name>A0A2B4R9X6_STYPI</name>
<sequence length="1166" mass="131380">MERLAMDILGPLPQTPRGNKFVLVVTDYFTKWTESYPIPNQEAVTVAEKLVGEFVCRFGVPRELHSDQGTNFESKVMAEVCKLLDIEKTRTTPLHPQSDGQVERYNRTLVEMLRGKLKESQEDWDLQLQPCMMAYRSSVHESTGETPNMLMLGREIEVPLDVVTESTPDTPPLSTEYALALQQRLSGAHEVARRHLGKAAERQKRNYDKRVSSKPFRVGDSVWLHNVRRKKGRNPKLDCPWEGPYLVVSVLSDVTYRIQKSRRAKAKVIHADRLKPYLGPALRSWISEEGETVTPVSQVASVGEIEPVIPGGSVPTVLREGVLDGSIAVESQNSVHGSIQPDSTTMSEKPESDAENSDDEADTGRDTDAEIPADALPVVPVVDQQGVLEKDSGTPSRGSLPHNVRTRYGRERREPNRYVQMLLFMCHLEERLSDDDLIPSYYKRYVDDTLAIMPGLDVAVSFLNVLNGLHPSIHFTMELSNNDSIPFIGTLITKNGNKLETQVYRKPTNTGLLLHFQSHTDLRYKKCLIKTMVHRAKELSSTHQAFVDECRHLKSMFHRLGYPSSLVNFIIDKCDYSSTPDTKTKSVETLRVSIPFKDQISVNIAKRQMRDLSSKIGIDVQPVYTSKKLEQDLKLKEIKPRILNQHSVVYCFKCDLCDSNYVGYTTRHLFQRIADHRYSAIGRHLRDAHGNIDLLNESHLLLKVIGSEKCLKLSSEEFQAIAALCMKELRPSSALAMLELLDVTKATGPDEIHVHLLKETASAIAPSLSPLFNKSLSTGLLPQEWKTADVILVQEGRGRVCGELLSDIIVIADIQGVRQGFPLSSLLYVLVSEVLAASIHAIPRTSGLSLPGFPLLSPISQYANDTTLILPSDEGIKTVFQVYALFESASGAKLNPGKSKGLWLGHRVGRTETPVNLDWSPTKLKILGFFVGHGSLEEANWHPRIDAVDRVLKYWRSCSLSFCGKALVINTLALARVWYVASLVHMPVWVERELSCLVFSFFWSSKRELVARSAVTQSPLFGGFSVVDVRYKVWALLATIPYIKGMSENISCILQPFNICITHKPIITLRQLLTKDKDMDEPRNRQGVIYMINCPDCQASYIRETGRNLATRMTEHRQAMRKRDVNDHIAEHDRLMNHNIDWDSAQCLTYSTNYFQRLTLESWFTA</sequence>
<dbReference type="SUPFAM" id="SSF53098">
    <property type="entry name" value="Ribonuclease H-like"/>
    <property type="match status" value="1"/>
</dbReference>
<proteinExistence type="predicted"/>